<name>A0AAD7NJS0_9AGAR</name>
<dbReference type="AlphaFoldDB" id="A0AAD7NJS0"/>
<evidence type="ECO:0000256" key="7">
    <source>
        <dbReference type="ARBA" id="ARBA00022801"/>
    </source>
</evidence>
<dbReference type="EC" id="3.1.26.4" evidence="3"/>
<dbReference type="PANTHER" id="PTHR10642:SF26">
    <property type="entry name" value="RIBONUCLEASE H1"/>
    <property type="match status" value="1"/>
</dbReference>
<dbReference type="CDD" id="cd13934">
    <property type="entry name" value="RNase_H_Dikarya_like"/>
    <property type="match status" value="1"/>
</dbReference>
<dbReference type="SUPFAM" id="SSF53098">
    <property type="entry name" value="Ribonuclease H-like"/>
    <property type="match status" value="1"/>
</dbReference>
<comment type="catalytic activity">
    <reaction evidence="1">
        <text>Endonucleolytic cleavage to 5'-phosphomonoester.</text>
        <dbReference type="EC" id="3.1.26.4"/>
    </reaction>
</comment>
<dbReference type="Gene3D" id="3.30.420.10">
    <property type="entry name" value="Ribonuclease H-like superfamily/Ribonuclease H"/>
    <property type="match status" value="1"/>
</dbReference>
<dbReference type="PANTHER" id="PTHR10642">
    <property type="entry name" value="RIBONUCLEASE H1"/>
    <property type="match status" value="1"/>
</dbReference>
<dbReference type="PROSITE" id="PS50879">
    <property type="entry name" value="RNASE_H_1"/>
    <property type="match status" value="1"/>
</dbReference>
<dbReference type="Pfam" id="PF00075">
    <property type="entry name" value="RNase_H"/>
    <property type="match status" value="1"/>
</dbReference>
<protein>
    <recommendedName>
        <fullName evidence="3">ribonuclease H</fullName>
        <ecNumber evidence="3">3.1.26.4</ecNumber>
    </recommendedName>
</protein>
<dbReference type="GO" id="GO:0003676">
    <property type="term" value="F:nucleic acid binding"/>
    <property type="evidence" value="ECO:0007669"/>
    <property type="project" value="InterPro"/>
</dbReference>
<evidence type="ECO:0000256" key="2">
    <source>
        <dbReference type="ARBA" id="ARBA00005300"/>
    </source>
</evidence>
<dbReference type="InterPro" id="IPR050092">
    <property type="entry name" value="RNase_H"/>
</dbReference>
<sequence>MSDAFFSRFPAAHRAAHASALPGSSISTDHLGNTTVTLPRTFEPARPMSDRSPSNIISWSSPFSNVFFSTFREPQKKILDNRTVLIAVNGACSGNGTPAAHAGVGIFFGPNSPHNVSETISGAQTSQRAEIIAATKVLRKASALLQDVITIGCVVLLSDSQYVVGAMTEWIFAWKENGWKDARGGPVQNKAEFQELDALIEQLEEDGLDVKVWLVGRENNAQADELAKAACN</sequence>
<comment type="caution">
    <text evidence="9">The sequence shown here is derived from an EMBL/GenBank/DDBJ whole genome shotgun (WGS) entry which is preliminary data.</text>
</comment>
<dbReference type="InterPro" id="IPR036397">
    <property type="entry name" value="RNaseH_sf"/>
</dbReference>
<accession>A0AAD7NJS0</accession>
<feature type="domain" description="RNase H type-1" evidence="8">
    <location>
        <begin position="80"/>
        <end position="232"/>
    </location>
</feature>
<evidence type="ECO:0000256" key="5">
    <source>
        <dbReference type="ARBA" id="ARBA00022723"/>
    </source>
</evidence>
<dbReference type="Proteomes" id="UP001215280">
    <property type="component" value="Unassembled WGS sequence"/>
</dbReference>
<proteinExistence type="inferred from homology"/>
<dbReference type="GO" id="GO:0043137">
    <property type="term" value="P:DNA replication, removal of RNA primer"/>
    <property type="evidence" value="ECO:0007669"/>
    <property type="project" value="TreeGrafter"/>
</dbReference>
<keyword evidence="10" id="KW-1185">Reference proteome</keyword>
<evidence type="ECO:0000259" key="8">
    <source>
        <dbReference type="PROSITE" id="PS50879"/>
    </source>
</evidence>
<organism evidence="9 10">
    <name type="scientific">Mycena maculata</name>
    <dbReference type="NCBI Taxonomy" id="230809"/>
    <lineage>
        <taxon>Eukaryota</taxon>
        <taxon>Fungi</taxon>
        <taxon>Dikarya</taxon>
        <taxon>Basidiomycota</taxon>
        <taxon>Agaricomycotina</taxon>
        <taxon>Agaricomycetes</taxon>
        <taxon>Agaricomycetidae</taxon>
        <taxon>Agaricales</taxon>
        <taxon>Marasmiineae</taxon>
        <taxon>Mycenaceae</taxon>
        <taxon>Mycena</taxon>
    </lineage>
</organism>
<reference evidence="9" key="1">
    <citation type="submission" date="2023-03" db="EMBL/GenBank/DDBJ databases">
        <title>Massive genome expansion in bonnet fungi (Mycena s.s.) driven by repeated elements and novel gene families across ecological guilds.</title>
        <authorList>
            <consortium name="Lawrence Berkeley National Laboratory"/>
            <person name="Harder C.B."/>
            <person name="Miyauchi S."/>
            <person name="Viragh M."/>
            <person name="Kuo A."/>
            <person name="Thoen E."/>
            <person name="Andreopoulos B."/>
            <person name="Lu D."/>
            <person name="Skrede I."/>
            <person name="Drula E."/>
            <person name="Henrissat B."/>
            <person name="Morin E."/>
            <person name="Kohler A."/>
            <person name="Barry K."/>
            <person name="LaButti K."/>
            <person name="Morin E."/>
            <person name="Salamov A."/>
            <person name="Lipzen A."/>
            <person name="Mereny Z."/>
            <person name="Hegedus B."/>
            <person name="Baldrian P."/>
            <person name="Stursova M."/>
            <person name="Weitz H."/>
            <person name="Taylor A."/>
            <person name="Grigoriev I.V."/>
            <person name="Nagy L.G."/>
            <person name="Martin F."/>
            <person name="Kauserud H."/>
        </authorList>
    </citation>
    <scope>NUCLEOTIDE SEQUENCE</scope>
    <source>
        <strain evidence="9">CBHHK188m</strain>
    </source>
</reference>
<keyword evidence="5" id="KW-0479">Metal-binding</keyword>
<evidence type="ECO:0000256" key="1">
    <source>
        <dbReference type="ARBA" id="ARBA00000077"/>
    </source>
</evidence>
<dbReference type="InterPro" id="IPR002156">
    <property type="entry name" value="RNaseH_domain"/>
</dbReference>
<comment type="similarity">
    <text evidence="2">Belongs to the RNase H family.</text>
</comment>
<keyword evidence="6" id="KW-0255">Endonuclease</keyword>
<keyword evidence="7" id="KW-0378">Hydrolase</keyword>
<gene>
    <name evidence="9" type="ORF">DFH07DRAFT_399497</name>
</gene>
<evidence type="ECO:0000256" key="3">
    <source>
        <dbReference type="ARBA" id="ARBA00012180"/>
    </source>
</evidence>
<evidence type="ECO:0000313" key="10">
    <source>
        <dbReference type="Proteomes" id="UP001215280"/>
    </source>
</evidence>
<dbReference type="InterPro" id="IPR012337">
    <property type="entry name" value="RNaseH-like_sf"/>
</dbReference>
<evidence type="ECO:0000256" key="6">
    <source>
        <dbReference type="ARBA" id="ARBA00022759"/>
    </source>
</evidence>
<evidence type="ECO:0000256" key="4">
    <source>
        <dbReference type="ARBA" id="ARBA00022722"/>
    </source>
</evidence>
<dbReference type="EMBL" id="JARJLG010000041">
    <property type="protein sequence ID" value="KAJ7763182.1"/>
    <property type="molecule type" value="Genomic_DNA"/>
</dbReference>
<keyword evidence="4" id="KW-0540">Nuclease</keyword>
<dbReference type="GO" id="GO:0004523">
    <property type="term" value="F:RNA-DNA hybrid ribonuclease activity"/>
    <property type="evidence" value="ECO:0007669"/>
    <property type="project" value="UniProtKB-EC"/>
</dbReference>
<evidence type="ECO:0000313" key="9">
    <source>
        <dbReference type="EMBL" id="KAJ7763182.1"/>
    </source>
</evidence>
<dbReference type="GO" id="GO:0046872">
    <property type="term" value="F:metal ion binding"/>
    <property type="evidence" value="ECO:0007669"/>
    <property type="project" value="UniProtKB-KW"/>
</dbReference>